<accession>A0A1W6MYF8</accession>
<keyword evidence="4" id="KW-1185">Reference proteome</keyword>
<dbReference type="EMBL" id="CP019948">
    <property type="protein sequence ID" value="ARN82615.1"/>
    <property type="molecule type" value="Genomic_DNA"/>
</dbReference>
<evidence type="ECO:0000313" key="3">
    <source>
        <dbReference type="EMBL" id="ARN82615.1"/>
    </source>
</evidence>
<protein>
    <submittedName>
        <fullName evidence="3">Uncharacterized protein</fullName>
    </submittedName>
</protein>
<sequence length="388" mass="41976">MADYYSLLARKVASLEQSTPQARKAVYDLARRALLNQLRAIKPPIADEVIAGEERALDAAVARLEAECAVKDLPDSPTEKSKQPDSTPEKPKDEAPAQQPQPATKPASEAQDQKPAPLTPVRPRPAAPVTKANPAARQKRWFVLMAAGSLLIVGLLAFIALHFRERPEDLAKFNPNENGAAADEHGKIGDRVSDADRRRAAADSGPPVAVAQHAAFYVAYPNQPDKVEHIYSGTVLWRLENSGGADGGQLRPAIRGEVDFPDAKVKATILIQKNTDQALSASHTINIAFKFQGGDVKGVSQIGNVEFRRSDAKRGQPVEGIPVPINESNFLIGLMRGPSEARNLLLLRLPAIIDIPLKLSDNRDASINLEKGSSGDRVFSDALDAWSR</sequence>
<dbReference type="RefSeq" id="WP_085772746.1">
    <property type="nucleotide sequence ID" value="NZ_AP027149.1"/>
</dbReference>
<dbReference type="Proteomes" id="UP000193978">
    <property type="component" value="Chromosome"/>
</dbReference>
<evidence type="ECO:0000313" key="4">
    <source>
        <dbReference type="Proteomes" id="UP000193978"/>
    </source>
</evidence>
<name>A0A1W6MYF8_9HYPH</name>
<feature type="region of interest" description="Disordered" evidence="1">
    <location>
        <begin position="70"/>
        <end position="133"/>
    </location>
</feature>
<dbReference type="AlphaFoldDB" id="A0A1W6MYF8"/>
<dbReference type="STRING" id="655015.B1812_17675"/>
<feature type="compositionally biased region" description="Pro residues" evidence="1">
    <location>
        <begin position="117"/>
        <end position="126"/>
    </location>
</feature>
<gene>
    <name evidence="3" type="ORF">B1812_17675</name>
</gene>
<keyword evidence="2" id="KW-0472">Membrane</keyword>
<feature type="transmembrane region" description="Helical" evidence="2">
    <location>
        <begin position="141"/>
        <end position="163"/>
    </location>
</feature>
<dbReference type="KEGG" id="mbry:B1812_17675"/>
<dbReference type="OrthoDB" id="8442940at2"/>
<keyword evidence="2" id="KW-1133">Transmembrane helix</keyword>
<proteinExistence type="predicted"/>
<organism evidence="3 4">
    <name type="scientific">Methylocystis bryophila</name>
    <dbReference type="NCBI Taxonomy" id="655015"/>
    <lineage>
        <taxon>Bacteria</taxon>
        <taxon>Pseudomonadati</taxon>
        <taxon>Pseudomonadota</taxon>
        <taxon>Alphaproteobacteria</taxon>
        <taxon>Hyphomicrobiales</taxon>
        <taxon>Methylocystaceae</taxon>
        <taxon>Methylocystis</taxon>
    </lineage>
</organism>
<feature type="compositionally biased region" description="Basic and acidic residues" evidence="1">
    <location>
        <begin position="70"/>
        <end position="95"/>
    </location>
</feature>
<evidence type="ECO:0000256" key="1">
    <source>
        <dbReference type="SAM" id="MobiDB-lite"/>
    </source>
</evidence>
<reference evidence="3 4" key="1">
    <citation type="submission" date="2017-02" db="EMBL/GenBank/DDBJ databases">
        <authorList>
            <person name="Peterson S.W."/>
        </authorList>
    </citation>
    <scope>NUCLEOTIDE SEQUENCE [LARGE SCALE GENOMIC DNA]</scope>
    <source>
        <strain evidence="3 4">S285</strain>
    </source>
</reference>
<keyword evidence="2" id="KW-0812">Transmembrane</keyword>
<evidence type="ECO:0000256" key="2">
    <source>
        <dbReference type="SAM" id="Phobius"/>
    </source>
</evidence>